<evidence type="ECO:0000313" key="1">
    <source>
        <dbReference type="EMBL" id="KAJ8126103.1"/>
    </source>
</evidence>
<name>A0ACC2JFU3_9PEZI</name>
<organism evidence="1 2">
    <name type="scientific">Lasiodiplodia mahajangana</name>
    <dbReference type="NCBI Taxonomy" id="1108764"/>
    <lineage>
        <taxon>Eukaryota</taxon>
        <taxon>Fungi</taxon>
        <taxon>Dikarya</taxon>
        <taxon>Ascomycota</taxon>
        <taxon>Pezizomycotina</taxon>
        <taxon>Dothideomycetes</taxon>
        <taxon>Dothideomycetes incertae sedis</taxon>
        <taxon>Botryosphaeriales</taxon>
        <taxon>Botryosphaeriaceae</taxon>
        <taxon>Lasiodiplodia</taxon>
    </lineage>
</organism>
<dbReference type="EMBL" id="JAPUUL010002020">
    <property type="protein sequence ID" value="KAJ8126103.1"/>
    <property type="molecule type" value="Genomic_DNA"/>
</dbReference>
<reference evidence="1" key="1">
    <citation type="submission" date="2022-12" db="EMBL/GenBank/DDBJ databases">
        <title>Genome Sequence of Lasiodiplodia mahajangana.</title>
        <authorList>
            <person name="Buettner E."/>
        </authorList>
    </citation>
    <scope>NUCLEOTIDE SEQUENCE</scope>
    <source>
        <strain evidence="1">VT137</strain>
    </source>
</reference>
<accession>A0ACC2JFU3</accession>
<sequence>MSLAESTSTSAPAPTSTTLPERVKEEETQGPGDKTSTSTDDVSPSAEEFPQPHLRLHLNDLTDDGTSIFLSSITPINSPPLRRRAGPESPLRAPWWSVPYAQHPERNSYSPAHGRGSLHDGEST</sequence>
<evidence type="ECO:0000313" key="2">
    <source>
        <dbReference type="Proteomes" id="UP001153332"/>
    </source>
</evidence>
<protein>
    <submittedName>
        <fullName evidence="1">Uncharacterized protein</fullName>
    </submittedName>
</protein>
<proteinExistence type="predicted"/>
<dbReference type="Proteomes" id="UP001153332">
    <property type="component" value="Unassembled WGS sequence"/>
</dbReference>
<gene>
    <name evidence="1" type="ORF">O1611_g7535</name>
</gene>
<comment type="caution">
    <text evidence="1">The sequence shown here is derived from an EMBL/GenBank/DDBJ whole genome shotgun (WGS) entry which is preliminary data.</text>
</comment>
<keyword evidence="2" id="KW-1185">Reference proteome</keyword>